<dbReference type="Pfam" id="PF02653">
    <property type="entry name" value="BPD_transp_2"/>
    <property type="match status" value="1"/>
</dbReference>
<dbReference type="STRING" id="1227456.C450_17372"/>
<feature type="transmembrane region" description="Helical" evidence="6">
    <location>
        <begin position="324"/>
        <end position="349"/>
    </location>
</feature>
<dbReference type="CDD" id="cd06581">
    <property type="entry name" value="TM_PBP1_LivM_like"/>
    <property type="match status" value="1"/>
</dbReference>
<gene>
    <name evidence="7" type="ORF">C450_17372</name>
</gene>
<feature type="transmembrane region" description="Helical" evidence="6">
    <location>
        <begin position="239"/>
        <end position="264"/>
    </location>
</feature>
<evidence type="ECO:0000256" key="1">
    <source>
        <dbReference type="ARBA" id="ARBA00004651"/>
    </source>
</evidence>
<dbReference type="InterPro" id="IPR001851">
    <property type="entry name" value="ABC_transp_permease"/>
</dbReference>
<sequence length="403" mass="42764">MYGSTVSTELGHVDSWPSVEVVCMSDKNANATETEADGGETVSGGTGTASLDGVRSRWERVRGRESTIIALTIVGVALFPYLLARAPVISDLLQGYQELASLILVWGIFAIGFDLLLGRTGLLSFGHAALWGAGAYAAGWLSANVVQSPLVIVGIAVLFAVVLSVVLGVLSLRRGGIYFAILTLAFAQMIYYMASAPLASITGGDNGLTGVEIGPLLGSFDLGTELPSVAGTLLGTWRYAFIAAALVASVAVILRILNSLYGIVFRAIHENEQRASFVGFNVWRYKLAAFVLSGTFAGLAGALFTVHGEYVPLSSLYWTTSGEVVIMTVLGGVGTLIGPLIGAGIYLWVEYIVSGGYPFDWIGPYWHLVLGLVFVTVVVLFPQGVWGVVEDGRSWIAARLEER</sequence>
<evidence type="ECO:0000256" key="3">
    <source>
        <dbReference type="ARBA" id="ARBA00022692"/>
    </source>
</evidence>
<feature type="transmembrane region" description="Helical" evidence="6">
    <location>
        <begin position="285"/>
        <end position="304"/>
    </location>
</feature>
<evidence type="ECO:0000313" key="7">
    <source>
        <dbReference type="EMBL" id="EMA49310.1"/>
    </source>
</evidence>
<proteinExistence type="predicted"/>
<feature type="transmembrane region" description="Helical" evidence="6">
    <location>
        <begin position="66"/>
        <end position="84"/>
    </location>
</feature>
<organism evidence="7 8">
    <name type="scientific">Halococcus salifodinae DSM 8989</name>
    <dbReference type="NCBI Taxonomy" id="1227456"/>
    <lineage>
        <taxon>Archaea</taxon>
        <taxon>Methanobacteriati</taxon>
        <taxon>Methanobacteriota</taxon>
        <taxon>Stenosarchaea group</taxon>
        <taxon>Halobacteria</taxon>
        <taxon>Halobacteriales</taxon>
        <taxon>Halococcaceae</taxon>
        <taxon>Halococcus</taxon>
    </lineage>
</organism>
<keyword evidence="3 6" id="KW-0812">Transmembrane</keyword>
<keyword evidence="4 6" id="KW-1133">Transmembrane helix</keyword>
<evidence type="ECO:0000313" key="8">
    <source>
        <dbReference type="Proteomes" id="UP000011625"/>
    </source>
</evidence>
<dbReference type="Proteomes" id="UP000011625">
    <property type="component" value="Unassembled WGS sequence"/>
</dbReference>
<feature type="transmembrane region" description="Helical" evidence="6">
    <location>
        <begin position="177"/>
        <end position="194"/>
    </location>
</feature>
<keyword evidence="5 6" id="KW-0472">Membrane</keyword>
<accession>M0MY11</accession>
<feature type="transmembrane region" description="Helical" evidence="6">
    <location>
        <begin position="361"/>
        <end position="381"/>
    </location>
</feature>
<protein>
    <submittedName>
        <fullName evidence="7">Branched-chain amino acid ABC transporter permease</fullName>
    </submittedName>
</protein>
<feature type="transmembrane region" description="Helical" evidence="6">
    <location>
        <begin position="99"/>
        <end position="117"/>
    </location>
</feature>
<evidence type="ECO:0000256" key="4">
    <source>
        <dbReference type="ARBA" id="ARBA00022989"/>
    </source>
</evidence>
<keyword evidence="8" id="KW-1185">Reference proteome</keyword>
<dbReference type="PANTHER" id="PTHR30482:SF17">
    <property type="entry name" value="ABC TRANSPORTER ATP-BINDING PROTEIN"/>
    <property type="match status" value="1"/>
</dbReference>
<dbReference type="EMBL" id="AOME01000078">
    <property type="protein sequence ID" value="EMA49310.1"/>
    <property type="molecule type" value="Genomic_DNA"/>
</dbReference>
<dbReference type="InterPro" id="IPR043428">
    <property type="entry name" value="LivM-like"/>
</dbReference>
<keyword evidence="2" id="KW-1003">Cell membrane</keyword>
<dbReference type="GO" id="GO:0015658">
    <property type="term" value="F:branched-chain amino acid transmembrane transporter activity"/>
    <property type="evidence" value="ECO:0007669"/>
    <property type="project" value="InterPro"/>
</dbReference>
<dbReference type="AlphaFoldDB" id="M0MY11"/>
<comment type="subcellular location">
    <subcellularLocation>
        <location evidence="1">Cell membrane</location>
        <topology evidence="1">Multi-pass membrane protein</topology>
    </subcellularLocation>
</comment>
<evidence type="ECO:0000256" key="5">
    <source>
        <dbReference type="ARBA" id="ARBA00023136"/>
    </source>
</evidence>
<feature type="transmembrane region" description="Helical" evidence="6">
    <location>
        <begin position="149"/>
        <end position="170"/>
    </location>
</feature>
<comment type="caution">
    <text evidence="7">The sequence shown here is derived from an EMBL/GenBank/DDBJ whole genome shotgun (WGS) entry which is preliminary data.</text>
</comment>
<dbReference type="PATRIC" id="fig|1227456.3.peg.3533"/>
<evidence type="ECO:0000256" key="6">
    <source>
        <dbReference type="SAM" id="Phobius"/>
    </source>
</evidence>
<name>M0MY11_9EURY</name>
<dbReference type="GO" id="GO:0005886">
    <property type="term" value="C:plasma membrane"/>
    <property type="evidence" value="ECO:0007669"/>
    <property type="project" value="UniProtKB-SubCell"/>
</dbReference>
<evidence type="ECO:0000256" key="2">
    <source>
        <dbReference type="ARBA" id="ARBA00022475"/>
    </source>
</evidence>
<reference evidence="7 8" key="1">
    <citation type="journal article" date="2014" name="PLoS Genet.">
        <title>Phylogenetically driven sequencing of extremely halophilic archaea reveals strategies for static and dynamic osmo-response.</title>
        <authorList>
            <person name="Becker E.A."/>
            <person name="Seitzer P.M."/>
            <person name="Tritt A."/>
            <person name="Larsen D."/>
            <person name="Krusor M."/>
            <person name="Yao A.I."/>
            <person name="Wu D."/>
            <person name="Madern D."/>
            <person name="Eisen J.A."/>
            <person name="Darling A.E."/>
            <person name="Facciotti M.T."/>
        </authorList>
    </citation>
    <scope>NUCLEOTIDE SEQUENCE [LARGE SCALE GENOMIC DNA]</scope>
    <source>
        <strain evidence="7 8">DSM 8989</strain>
    </source>
</reference>
<feature type="transmembrane region" description="Helical" evidence="6">
    <location>
        <begin position="124"/>
        <end position="143"/>
    </location>
</feature>
<dbReference type="PANTHER" id="PTHR30482">
    <property type="entry name" value="HIGH-AFFINITY BRANCHED-CHAIN AMINO ACID TRANSPORT SYSTEM PERMEASE"/>
    <property type="match status" value="1"/>
</dbReference>